<feature type="compositionally biased region" description="Low complexity" evidence="1">
    <location>
        <begin position="150"/>
        <end position="160"/>
    </location>
</feature>
<evidence type="ECO:0000313" key="2">
    <source>
        <dbReference type="EMBL" id="RQM11963.1"/>
    </source>
</evidence>
<reference evidence="2" key="1">
    <citation type="submission" date="2018-07" db="EMBL/GenBank/DDBJ databases">
        <title>Annotation of Aphanomyces astaci genome assembly.</title>
        <authorList>
            <person name="Studholme D.J."/>
        </authorList>
    </citation>
    <scope>NUCLEOTIDE SEQUENCE [LARGE SCALE GENOMIC DNA]</scope>
    <source>
        <strain evidence="2">Pc</strain>
    </source>
</reference>
<dbReference type="EMBL" id="MZMZ02005892">
    <property type="protein sequence ID" value="RQM11963.1"/>
    <property type="molecule type" value="Genomic_DNA"/>
</dbReference>
<dbReference type="AlphaFoldDB" id="A0A425C4K6"/>
<accession>A0A425C4K6</accession>
<sequence length="507" mass="57100">MNREAPSSGYENNFNDNGYNGSVDGRLYGYPNGATTQFNHMYVYGQDVIPTPSTMAVPRAYYVDQNEMYIHEGQQGDYTTNSGSSPNEQFQQESYAYQPERYPSHLRHTGTRASRTSFTYPALTEAAIEALAASSQYVASSSPRHDGQYRTNNNRSNTRPRQQRRKVLRFRDQMIEEFTTETYFQTPSRPAMYPSGASFRLYHPEELPCPVLDQLPRSDAVTKHLRNCMLISGELGVTTRWTLMPSTKFTVCELYPNEMLICREKTKNKVHEPVALTGIMVEILSPVSMSLRVAHTQKEMVRLSVREGQEMLLQEWYWMLHVAMAMKVDVADASGGGIGASAAKKKESKTRSVWVVRSIDEDNEPSYSNKAARYISTALAGAEVQVLHNGDVGSRLLAERINEYVHGRTLRESVFLGRHVLGEDQIASRAMRRKLAYDLFVQRGRIKRLVLVVEEELLAAMVARAQPPTDQDELGNGFTTSMLDMCNGVEFAVDMKTGDTKIVAAFG</sequence>
<feature type="region of interest" description="Disordered" evidence="1">
    <location>
        <begin position="139"/>
        <end position="164"/>
    </location>
</feature>
<comment type="caution">
    <text evidence="2">The sequence shown here is derived from an EMBL/GenBank/DDBJ whole genome shotgun (WGS) entry which is preliminary data.</text>
</comment>
<proteinExistence type="predicted"/>
<gene>
    <name evidence="2" type="ORF">B5M09_000842</name>
</gene>
<organism evidence="2 3">
    <name type="scientific">Aphanomyces astaci</name>
    <name type="common">Crayfish plague agent</name>
    <dbReference type="NCBI Taxonomy" id="112090"/>
    <lineage>
        <taxon>Eukaryota</taxon>
        <taxon>Sar</taxon>
        <taxon>Stramenopiles</taxon>
        <taxon>Oomycota</taxon>
        <taxon>Saprolegniomycetes</taxon>
        <taxon>Saprolegniales</taxon>
        <taxon>Verrucalvaceae</taxon>
        <taxon>Aphanomyces</taxon>
    </lineage>
</organism>
<keyword evidence="3" id="KW-1185">Reference proteome</keyword>
<evidence type="ECO:0000256" key="1">
    <source>
        <dbReference type="SAM" id="MobiDB-lite"/>
    </source>
</evidence>
<evidence type="ECO:0000313" key="3">
    <source>
        <dbReference type="Proteomes" id="UP000284702"/>
    </source>
</evidence>
<dbReference type="Proteomes" id="UP000284702">
    <property type="component" value="Unassembled WGS sequence"/>
</dbReference>
<protein>
    <submittedName>
        <fullName evidence="2">Uncharacterized protein</fullName>
    </submittedName>
</protein>
<name>A0A425C4K6_APHAT</name>
<dbReference type="VEuPathDB" id="FungiDB:H257_15621"/>